<name>G2ME28_HELPX</name>
<dbReference type="EMBL" id="CP002983">
    <property type="protein sequence ID" value="AEN16709.1"/>
    <property type="molecule type" value="Genomic_DNA"/>
</dbReference>
<dbReference type="HOGENOM" id="CLU_2806592_0_0_7"/>
<accession>G2ME28</accession>
<proteinExistence type="predicted"/>
<sequence>MLNKFLIKILKTKFREIIQYFSMGIELLPILREFSNLDESIKTHYRVKLLKNKWHREFLILLKRLFK</sequence>
<dbReference type="AlphaFoldDB" id="G2ME28"/>
<reference evidence="1 2" key="1">
    <citation type="submission" date="2011-08" db="EMBL/GenBank/DDBJ databases">
        <authorList>
            <person name="Kersulyte D."/>
            <person name="Choudhury A."/>
            <person name="Mukhopadhyay A.K."/>
            <person name="Nair G.B."/>
            <person name="Berg D.E."/>
        </authorList>
    </citation>
    <scope>NUCLEOTIDE SEQUENCE [LARGE SCALE GENOMIC DNA]</scope>
    <source>
        <strain evidence="2">SNT49</strain>
    </source>
</reference>
<evidence type="ECO:0000313" key="1">
    <source>
        <dbReference type="EMBL" id="AEN16709.1"/>
    </source>
</evidence>
<evidence type="ECO:0000313" key="2">
    <source>
        <dbReference type="Proteomes" id="UP000008534"/>
    </source>
</evidence>
<dbReference type="KEGG" id="hen:HPSNT_02750"/>
<gene>
    <name evidence="1" type="ORF">HPSNT_02750</name>
</gene>
<dbReference type="PATRIC" id="fig|1055530.4.peg.552"/>
<organism evidence="1 2">
    <name type="scientific">Helicobacter pylori SNT49</name>
    <dbReference type="NCBI Taxonomy" id="1055530"/>
    <lineage>
        <taxon>Bacteria</taxon>
        <taxon>Pseudomonadati</taxon>
        <taxon>Campylobacterota</taxon>
        <taxon>Epsilonproteobacteria</taxon>
        <taxon>Campylobacterales</taxon>
        <taxon>Helicobacteraceae</taxon>
        <taxon>Helicobacter</taxon>
    </lineage>
</organism>
<dbReference type="Proteomes" id="UP000008534">
    <property type="component" value="Chromosome"/>
</dbReference>
<protein>
    <submittedName>
        <fullName evidence="1">Uncharacterized protein</fullName>
    </submittedName>
</protein>